<sequence length="71" mass="8314">MGKIRAIELNDVQRKALEKGYKEGKTHFFRQLCQMVLLKSEGRTSKELAIIFGKCEQSINTWLDRRQEQVS</sequence>
<evidence type="ECO:0000313" key="2">
    <source>
        <dbReference type="Proteomes" id="UP001168528"/>
    </source>
</evidence>
<gene>
    <name evidence="1" type="ORF">Q0590_37015</name>
</gene>
<dbReference type="EMBL" id="JAUKPO010000125">
    <property type="protein sequence ID" value="MDO1451930.1"/>
    <property type="molecule type" value="Genomic_DNA"/>
</dbReference>
<dbReference type="Proteomes" id="UP001168528">
    <property type="component" value="Unassembled WGS sequence"/>
</dbReference>
<protein>
    <recommendedName>
        <fullName evidence="3">Helix-turn-helix domain-containing protein</fullName>
    </recommendedName>
</protein>
<evidence type="ECO:0008006" key="3">
    <source>
        <dbReference type="Google" id="ProtNLM"/>
    </source>
</evidence>
<dbReference type="RefSeq" id="WP_302042724.1">
    <property type="nucleotide sequence ID" value="NZ_JAUKPO010000125.1"/>
</dbReference>
<organism evidence="1 2">
    <name type="scientific">Rhodocytophaga aerolata</name>
    <dbReference type="NCBI Taxonomy" id="455078"/>
    <lineage>
        <taxon>Bacteria</taxon>
        <taxon>Pseudomonadati</taxon>
        <taxon>Bacteroidota</taxon>
        <taxon>Cytophagia</taxon>
        <taxon>Cytophagales</taxon>
        <taxon>Rhodocytophagaceae</taxon>
        <taxon>Rhodocytophaga</taxon>
    </lineage>
</organism>
<name>A0ABT8RL00_9BACT</name>
<reference evidence="1" key="1">
    <citation type="submission" date="2023-07" db="EMBL/GenBank/DDBJ databases">
        <title>The genome sequence of Rhodocytophaga aerolata KACC 12507.</title>
        <authorList>
            <person name="Zhang X."/>
        </authorList>
    </citation>
    <scope>NUCLEOTIDE SEQUENCE</scope>
    <source>
        <strain evidence="1">KACC 12507</strain>
    </source>
</reference>
<proteinExistence type="predicted"/>
<accession>A0ABT8RL00</accession>
<comment type="caution">
    <text evidence="1">The sequence shown here is derived from an EMBL/GenBank/DDBJ whole genome shotgun (WGS) entry which is preliminary data.</text>
</comment>
<keyword evidence="2" id="KW-1185">Reference proteome</keyword>
<evidence type="ECO:0000313" key="1">
    <source>
        <dbReference type="EMBL" id="MDO1451930.1"/>
    </source>
</evidence>